<dbReference type="AlphaFoldDB" id="A0A8H6TAS8"/>
<organism evidence="2 3">
    <name type="scientific">Mycena chlorophos</name>
    <name type="common">Agaric fungus</name>
    <name type="synonym">Agaricus chlorophos</name>
    <dbReference type="NCBI Taxonomy" id="658473"/>
    <lineage>
        <taxon>Eukaryota</taxon>
        <taxon>Fungi</taxon>
        <taxon>Dikarya</taxon>
        <taxon>Basidiomycota</taxon>
        <taxon>Agaricomycotina</taxon>
        <taxon>Agaricomycetes</taxon>
        <taxon>Agaricomycetidae</taxon>
        <taxon>Agaricales</taxon>
        <taxon>Marasmiineae</taxon>
        <taxon>Mycenaceae</taxon>
        <taxon>Mycena</taxon>
    </lineage>
</organism>
<name>A0A8H6TAS8_MYCCL</name>
<keyword evidence="3" id="KW-1185">Reference proteome</keyword>
<sequence>MVALWRDAQQPLSADEPPHLAKFISEFPPDGAPAAAAPIRYIDLEKHPLLAATHNVRTVQRDWREKAVFLVRDEYRELLKAALESPPANLLVTGHSRIGKGFACAFLILVLLAAGQPFFYIEHTSTIHHFSTHGVQCGNPTNVWDLDEGEAADQLLRASWLLIDVGQGWEIPPAFLFTKFALCTSPEDGMRYYVKEFKALYWHMRPWSRTEALSVAAPIRYINLDKNPLLCATHKVQAMRSAWGEKAIFLVRDEYRELLKTALDSQATNLRQKANLLVTGQPGIGLSFACTYLILFLLASGQPFFFIGHRTTMYHFSEHGVQFGDPANRVIDTLGGREATTGLLHTSWLLVDVEPNARWGIPPAFINTKLALWTSSPGDGLRPYVKEFKAVHWYMQPWPGAETLSVARHFGIPDDECFKLISAFGPIPRDIFFTPHPL</sequence>
<gene>
    <name evidence="2" type="ORF">HMN09_00487000</name>
</gene>
<accession>A0A8H6TAS8</accession>
<dbReference type="PANTHER" id="PTHR33129:SF1">
    <property type="entry name" value="ATP-BINDING PROTEIN"/>
    <property type="match status" value="1"/>
</dbReference>
<dbReference type="Proteomes" id="UP000613580">
    <property type="component" value="Unassembled WGS sequence"/>
</dbReference>
<dbReference type="InterPro" id="IPR052980">
    <property type="entry name" value="Crinkler_effector"/>
</dbReference>
<dbReference type="PANTHER" id="PTHR33129">
    <property type="entry name" value="PROTEIN KINASE DOMAIN-CONTAINING PROTEIN-RELATED"/>
    <property type="match status" value="1"/>
</dbReference>
<evidence type="ECO:0000256" key="1">
    <source>
        <dbReference type="SAM" id="Phobius"/>
    </source>
</evidence>
<keyword evidence="1" id="KW-0472">Membrane</keyword>
<feature type="transmembrane region" description="Helical" evidence="1">
    <location>
        <begin position="101"/>
        <end position="121"/>
    </location>
</feature>
<keyword evidence="1" id="KW-0812">Transmembrane</keyword>
<proteinExistence type="predicted"/>
<dbReference type="EMBL" id="JACAZE010000006">
    <property type="protein sequence ID" value="KAF7313316.1"/>
    <property type="molecule type" value="Genomic_DNA"/>
</dbReference>
<reference evidence="2" key="1">
    <citation type="submission" date="2020-05" db="EMBL/GenBank/DDBJ databases">
        <title>Mycena genomes resolve the evolution of fungal bioluminescence.</title>
        <authorList>
            <person name="Tsai I.J."/>
        </authorList>
    </citation>
    <scope>NUCLEOTIDE SEQUENCE</scope>
    <source>
        <strain evidence="2">110903Hualien_Pintung</strain>
    </source>
</reference>
<evidence type="ECO:0000313" key="3">
    <source>
        <dbReference type="Proteomes" id="UP000613580"/>
    </source>
</evidence>
<keyword evidence="1" id="KW-1133">Transmembrane helix</keyword>
<comment type="caution">
    <text evidence="2">The sequence shown here is derived from an EMBL/GenBank/DDBJ whole genome shotgun (WGS) entry which is preliminary data.</text>
</comment>
<feature type="transmembrane region" description="Helical" evidence="1">
    <location>
        <begin position="284"/>
        <end position="307"/>
    </location>
</feature>
<evidence type="ECO:0000313" key="2">
    <source>
        <dbReference type="EMBL" id="KAF7313316.1"/>
    </source>
</evidence>
<protein>
    <submittedName>
        <fullName evidence="2">Uncharacterized protein</fullName>
    </submittedName>
</protein>
<dbReference type="OrthoDB" id="3057520at2759"/>